<dbReference type="InterPro" id="IPR005024">
    <property type="entry name" value="Snf7_fam"/>
</dbReference>
<sequence length="458" mass="50224">MQPPSTPKTSSSPALLALPPYATTSPSRLQSIYSDISRQKHSNPASYNANIEWWRRALEAITRAGIQQRGSNLVLTADTGLMDLLRISGVGKPLALSTVVAELRTQKSIFTRSDFLNSKESVYDSGWLPGRIAAYVVGKPLWWALEQLGVVGEEGFITPSTAKDTAWWGDYVVISLVEAAANDILAKQSLKGSGPGDGLYTFESFKREFSTDSQVLTDGDAKVLIKFLERDRRAVVVDKDVIKFIDTDIASASRDITGVDRGILELKEAVSHLQAQVTEFERKMDEYTQKASAALKQKHKPVALTYLRSRKQIEDVLQKRLGSLETLHATLISVETAAGDVEQIMKSYQSSTATLRAILAHPSLQKESIEKTMDAVAEANADAKDIDETIRIGADVVIGPDTVFDEAELEEELKRLAEEAENDKVNDVRAILEDKALKTPAARPSPDAEPQREGVLAS</sequence>
<proteinExistence type="predicted"/>
<evidence type="ECO:0000313" key="3">
    <source>
        <dbReference type="EMBL" id="KAF7338138.1"/>
    </source>
</evidence>
<evidence type="ECO:0000256" key="2">
    <source>
        <dbReference type="SAM" id="MobiDB-lite"/>
    </source>
</evidence>
<dbReference type="GO" id="GO:0006900">
    <property type="term" value="P:vesicle budding from membrane"/>
    <property type="evidence" value="ECO:0007669"/>
    <property type="project" value="TreeGrafter"/>
</dbReference>
<dbReference type="GO" id="GO:0000815">
    <property type="term" value="C:ESCRT III complex"/>
    <property type="evidence" value="ECO:0007669"/>
    <property type="project" value="TreeGrafter"/>
</dbReference>
<dbReference type="PANTHER" id="PTHR22761:SF96">
    <property type="entry name" value="BCDNA.GH08385"/>
    <property type="match status" value="1"/>
</dbReference>
<dbReference type="Pfam" id="PF25880">
    <property type="entry name" value="WHD_CHMP7_1st"/>
    <property type="match status" value="1"/>
</dbReference>
<evidence type="ECO:0000256" key="1">
    <source>
        <dbReference type="SAM" id="Coils"/>
    </source>
</evidence>
<name>A0A8H6XBR6_9AGAR</name>
<dbReference type="PANTHER" id="PTHR22761">
    <property type="entry name" value="CHARGED MULTIVESICULAR BODY PROTEIN"/>
    <property type="match status" value="1"/>
</dbReference>
<dbReference type="Gene3D" id="6.10.140.1230">
    <property type="match status" value="1"/>
</dbReference>
<feature type="region of interest" description="Disordered" evidence="2">
    <location>
        <begin position="434"/>
        <end position="458"/>
    </location>
</feature>
<reference evidence="3" key="1">
    <citation type="submission" date="2020-05" db="EMBL/GenBank/DDBJ databases">
        <title>Mycena genomes resolve the evolution of fungal bioluminescence.</title>
        <authorList>
            <person name="Tsai I.J."/>
        </authorList>
    </citation>
    <scope>NUCLEOTIDE SEQUENCE</scope>
    <source>
        <strain evidence="3">CCC161011</strain>
    </source>
</reference>
<gene>
    <name evidence="3" type="ORF">MVEN_02038600</name>
</gene>
<comment type="caution">
    <text evidence="3">The sequence shown here is derived from an EMBL/GenBank/DDBJ whole genome shotgun (WGS) entry which is preliminary data.</text>
</comment>
<dbReference type="Proteomes" id="UP000620124">
    <property type="component" value="Unassembled WGS sequence"/>
</dbReference>
<dbReference type="GO" id="GO:0032511">
    <property type="term" value="P:late endosome to vacuole transport via multivesicular body sorting pathway"/>
    <property type="evidence" value="ECO:0007669"/>
    <property type="project" value="TreeGrafter"/>
</dbReference>
<organism evidence="3 4">
    <name type="scientific">Mycena venus</name>
    <dbReference type="NCBI Taxonomy" id="2733690"/>
    <lineage>
        <taxon>Eukaryota</taxon>
        <taxon>Fungi</taxon>
        <taxon>Dikarya</taxon>
        <taxon>Basidiomycota</taxon>
        <taxon>Agaricomycotina</taxon>
        <taxon>Agaricomycetes</taxon>
        <taxon>Agaricomycetidae</taxon>
        <taxon>Agaricales</taxon>
        <taxon>Marasmiineae</taxon>
        <taxon>Mycenaceae</taxon>
        <taxon>Mycena</taxon>
    </lineage>
</organism>
<dbReference type="GO" id="GO:0009898">
    <property type="term" value="C:cytoplasmic side of plasma membrane"/>
    <property type="evidence" value="ECO:0007669"/>
    <property type="project" value="TreeGrafter"/>
</dbReference>
<evidence type="ECO:0000313" key="4">
    <source>
        <dbReference type="Proteomes" id="UP000620124"/>
    </source>
</evidence>
<accession>A0A8H6XBR6</accession>
<dbReference type="Pfam" id="PF03357">
    <property type="entry name" value="Snf7"/>
    <property type="match status" value="1"/>
</dbReference>
<dbReference type="OrthoDB" id="10250120at2759"/>
<keyword evidence="4" id="KW-1185">Reference proteome</keyword>
<feature type="coiled-coil region" evidence="1">
    <location>
        <begin position="263"/>
        <end position="297"/>
    </location>
</feature>
<evidence type="ECO:0008006" key="5">
    <source>
        <dbReference type="Google" id="ProtNLM"/>
    </source>
</evidence>
<dbReference type="EMBL" id="JACAZI010000021">
    <property type="protein sequence ID" value="KAF7338138.1"/>
    <property type="molecule type" value="Genomic_DNA"/>
</dbReference>
<protein>
    <recommendedName>
        <fullName evidence="5">Snf7-domain-containing protein</fullName>
    </recommendedName>
</protein>
<dbReference type="AlphaFoldDB" id="A0A8H6XBR6"/>
<keyword evidence="1" id="KW-0175">Coiled coil</keyword>
<dbReference type="GO" id="GO:0005771">
    <property type="term" value="C:multivesicular body"/>
    <property type="evidence" value="ECO:0007669"/>
    <property type="project" value="TreeGrafter"/>
</dbReference>